<proteinExistence type="predicted"/>
<protein>
    <submittedName>
        <fullName evidence="3">Uncharacterized protein</fullName>
    </submittedName>
</protein>
<evidence type="ECO:0000256" key="1">
    <source>
        <dbReference type="SAM" id="Coils"/>
    </source>
</evidence>
<dbReference type="EMBL" id="JACHWJ010000012">
    <property type="protein sequence ID" value="MBB2959557.1"/>
    <property type="molecule type" value="Genomic_DNA"/>
</dbReference>
<dbReference type="AlphaFoldDB" id="A0A7W4US00"/>
<sequence length="125" mass="13709">MSNSVSVQEAVERAKRAEQDRIEAIRVLATARQSITDARDDAARELAELQAHHAELQRDAEAADVRAYSAAIKAGWSADALRDIGFTEPEKKKRVRARSARKPKVAATSSQADTNGGEEQHTDQQ</sequence>
<feature type="coiled-coil region" evidence="1">
    <location>
        <begin position="7"/>
        <end position="66"/>
    </location>
</feature>
<evidence type="ECO:0000256" key="2">
    <source>
        <dbReference type="SAM" id="MobiDB-lite"/>
    </source>
</evidence>
<name>A0A7W4US00_9MICO</name>
<comment type="caution">
    <text evidence="3">The sequence shown here is derived from an EMBL/GenBank/DDBJ whole genome shotgun (WGS) entry which is preliminary data.</text>
</comment>
<feature type="region of interest" description="Disordered" evidence="2">
    <location>
        <begin position="89"/>
        <end position="125"/>
    </location>
</feature>
<evidence type="ECO:0000313" key="4">
    <source>
        <dbReference type="Proteomes" id="UP000545286"/>
    </source>
</evidence>
<accession>A0A7W4US00</accession>
<gene>
    <name evidence="3" type="ORF">FHX72_003726</name>
</gene>
<evidence type="ECO:0000313" key="3">
    <source>
        <dbReference type="EMBL" id="MBB2959557.1"/>
    </source>
</evidence>
<dbReference type="RefSeq" id="WP_183626910.1">
    <property type="nucleotide sequence ID" value="NZ_JACHWJ010000012.1"/>
</dbReference>
<feature type="compositionally biased region" description="Basic residues" evidence="2">
    <location>
        <begin position="92"/>
        <end position="104"/>
    </location>
</feature>
<dbReference type="Proteomes" id="UP000545286">
    <property type="component" value="Unassembled WGS sequence"/>
</dbReference>
<organism evidence="3 4">
    <name type="scientific">Pseudoclavibacter helvolus</name>
    <dbReference type="NCBI Taxonomy" id="255205"/>
    <lineage>
        <taxon>Bacteria</taxon>
        <taxon>Bacillati</taxon>
        <taxon>Actinomycetota</taxon>
        <taxon>Actinomycetes</taxon>
        <taxon>Micrococcales</taxon>
        <taxon>Microbacteriaceae</taxon>
        <taxon>Pseudoclavibacter</taxon>
    </lineage>
</organism>
<keyword evidence="4" id="KW-1185">Reference proteome</keyword>
<keyword evidence="1" id="KW-0175">Coiled coil</keyword>
<reference evidence="3 4" key="1">
    <citation type="submission" date="2020-08" db="EMBL/GenBank/DDBJ databases">
        <title>Sequencing the genomes of 1000 actinobacteria strains.</title>
        <authorList>
            <person name="Klenk H.-P."/>
        </authorList>
    </citation>
    <scope>NUCLEOTIDE SEQUENCE [LARGE SCALE GENOMIC DNA]</scope>
    <source>
        <strain evidence="3 4">DSM 20419</strain>
    </source>
</reference>